<dbReference type="InterPro" id="IPR045136">
    <property type="entry name" value="Iah1-like"/>
</dbReference>
<accession>A0AAD5SPC6</accession>
<dbReference type="EMBL" id="JADGJH010003530">
    <property type="protein sequence ID" value="KAJ3090327.1"/>
    <property type="molecule type" value="Genomic_DNA"/>
</dbReference>
<dbReference type="InterPro" id="IPR013830">
    <property type="entry name" value="SGNH_hydro"/>
</dbReference>
<dbReference type="InterPro" id="IPR036514">
    <property type="entry name" value="SGNH_hydro_sf"/>
</dbReference>
<dbReference type="PANTHER" id="PTHR14209">
    <property type="entry name" value="ISOAMYL ACETATE-HYDROLYZING ESTERASE 1"/>
    <property type="match status" value="1"/>
</dbReference>
<evidence type="ECO:0000259" key="1">
    <source>
        <dbReference type="Pfam" id="PF13472"/>
    </source>
</evidence>
<dbReference type="AlphaFoldDB" id="A0AAD5SPC6"/>
<dbReference type="Proteomes" id="UP001211907">
    <property type="component" value="Unassembled WGS sequence"/>
</dbReference>
<name>A0AAD5SPC6_9FUNG</name>
<gene>
    <name evidence="2" type="ORF">HK100_007484</name>
</gene>
<evidence type="ECO:0000313" key="3">
    <source>
        <dbReference type="Proteomes" id="UP001211907"/>
    </source>
</evidence>
<reference evidence="2" key="1">
    <citation type="submission" date="2020-05" db="EMBL/GenBank/DDBJ databases">
        <title>Phylogenomic resolution of chytrid fungi.</title>
        <authorList>
            <person name="Stajich J.E."/>
            <person name="Amses K."/>
            <person name="Simmons R."/>
            <person name="Seto K."/>
            <person name="Myers J."/>
            <person name="Bonds A."/>
            <person name="Quandt C.A."/>
            <person name="Barry K."/>
            <person name="Liu P."/>
            <person name="Grigoriev I."/>
            <person name="Longcore J.E."/>
            <person name="James T.Y."/>
        </authorList>
    </citation>
    <scope>NUCLEOTIDE SEQUENCE</scope>
    <source>
        <strain evidence="2">JEL0513</strain>
    </source>
</reference>
<proteinExistence type="predicted"/>
<evidence type="ECO:0000313" key="2">
    <source>
        <dbReference type="EMBL" id="KAJ3090327.1"/>
    </source>
</evidence>
<dbReference type="SUPFAM" id="SSF52266">
    <property type="entry name" value="SGNH hydrolase"/>
    <property type="match status" value="1"/>
</dbReference>
<sequence>MTASSAQILAPNLGYEHIVLFGDSLTELGTYDPHGWGNSLARRYNRKLQVSGRGLGGYNSYWLKFAISPILADFPPSKIKLFVLLIGTNDSTTAASNQHVPVEIYRENLSAIIALFRAHSSDARVLVLTPPPISASVVYDNYQFENSRNYRDACIEAVNGVSFDHVALLDTWSLLVPDNSFEDPSFDPTSIDRFFGDKLHLSELGNDVFYEGIAQKIDKEWPELNHEVLATKLPSNYQLGPPAILGDDTAVKEWLFQDTD</sequence>
<organism evidence="2 3">
    <name type="scientific">Physocladia obscura</name>
    <dbReference type="NCBI Taxonomy" id="109957"/>
    <lineage>
        <taxon>Eukaryota</taxon>
        <taxon>Fungi</taxon>
        <taxon>Fungi incertae sedis</taxon>
        <taxon>Chytridiomycota</taxon>
        <taxon>Chytridiomycota incertae sedis</taxon>
        <taxon>Chytridiomycetes</taxon>
        <taxon>Chytridiales</taxon>
        <taxon>Chytriomycetaceae</taxon>
        <taxon>Physocladia</taxon>
    </lineage>
</organism>
<dbReference type="Gene3D" id="3.40.50.1110">
    <property type="entry name" value="SGNH hydrolase"/>
    <property type="match status" value="1"/>
</dbReference>
<dbReference type="PANTHER" id="PTHR14209:SF19">
    <property type="entry name" value="ISOAMYL ACETATE-HYDROLYZING ESTERASE 1 HOMOLOG"/>
    <property type="match status" value="1"/>
</dbReference>
<feature type="domain" description="SGNH hydrolase-type esterase" evidence="1">
    <location>
        <begin position="20"/>
        <end position="207"/>
    </location>
</feature>
<keyword evidence="3" id="KW-1185">Reference proteome</keyword>
<comment type="caution">
    <text evidence="2">The sequence shown here is derived from an EMBL/GenBank/DDBJ whole genome shotgun (WGS) entry which is preliminary data.</text>
</comment>
<protein>
    <recommendedName>
        <fullName evidence="1">SGNH hydrolase-type esterase domain-containing protein</fullName>
    </recommendedName>
</protein>
<dbReference type="Pfam" id="PF13472">
    <property type="entry name" value="Lipase_GDSL_2"/>
    <property type="match status" value="1"/>
</dbReference>